<dbReference type="InterPro" id="IPR013078">
    <property type="entry name" value="His_Pase_superF_clade-1"/>
</dbReference>
<dbReference type="PANTHER" id="PTHR48100:SF1">
    <property type="entry name" value="HISTIDINE PHOSPHATASE FAMILY PROTEIN-RELATED"/>
    <property type="match status" value="1"/>
</dbReference>
<dbReference type="CDD" id="cd07067">
    <property type="entry name" value="HP_PGM_like"/>
    <property type="match status" value="1"/>
</dbReference>
<dbReference type="OrthoDB" id="280692at2"/>
<name>A0A482IWS9_9BURK</name>
<dbReference type="Pfam" id="PF00300">
    <property type="entry name" value="His_Phos_1"/>
    <property type="match status" value="1"/>
</dbReference>
<dbReference type="GO" id="GO:0005737">
    <property type="term" value="C:cytoplasm"/>
    <property type="evidence" value="ECO:0007669"/>
    <property type="project" value="TreeGrafter"/>
</dbReference>
<dbReference type="Gene3D" id="3.40.50.1240">
    <property type="entry name" value="Phosphoglycerate mutase-like"/>
    <property type="match status" value="1"/>
</dbReference>
<evidence type="ECO:0000256" key="2">
    <source>
        <dbReference type="PIRSR" id="PIRSR613078-2"/>
    </source>
</evidence>
<dbReference type="PANTHER" id="PTHR48100">
    <property type="entry name" value="BROAD-SPECIFICITY PHOSPHATASE YOR283W-RELATED"/>
    <property type="match status" value="1"/>
</dbReference>
<sequence length="224" mass="24742">MATLFLVRHGQASFGAANYDCLSDTGRQQSRWLGEYFRDRGVQFRRVVAGTLVRQQDTASEILAGMGISDLPVASHPGLNEYDGESLYRNFTNGADHRAHQNGDYQDYWRTFRAAFAAWTQDQLTGMPETWGEFGQRMQAALAHATEGASREDALLVVSSGGAIGRAVADLLGAPTQTAIELNLQFRNTGFCELIVGRGTQRLLSFNNMPHLELPERRPAITFA</sequence>
<accession>A0A482IWS9</accession>
<evidence type="ECO:0000256" key="1">
    <source>
        <dbReference type="PIRSR" id="PIRSR613078-1"/>
    </source>
</evidence>
<feature type="active site" description="Proton donor/acceptor" evidence="1">
    <location>
        <position position="81"/>
    </location>
</feature>
<proteinExistence type="predicted"/>
<reference evidence="3 4" key="1">
    <citation type="submission" date="2019-03" db="EMBL/GenBank/DDBJ databases">
        <title>Comparative insights into the high quality Complete genome sequence of highly metal resistant Cupriavidus metallidurans strain BS1 isolated from a gold-copper mine.</title>
        <authorList>
            <person name="Mazhar H.S."/>
            <person name="Rensing C."/>
        </authorList>
    </citation>
    <scope>NUCLEOTIDE SEQUENCE [LARGE SCALE GENOMIC DNA]</scope>
    <source>
        <strain evidence="3 4">BS1</strain>
    </source>
</reference>
<gene>
    <name evidence="3" type="ORF">DDF84_019210</name>
</gene>
<protein>
    <submittedName>
        <fullName evidence="3">Histidine phosphatase family protein</fullName>
    </submittedName>
</protein>
<dbReference type="InterPro" id="IPR050275">
    <property type="entry name" value="PGM_Phosphatase"/>
</dbReference>
<dbReference type="EMBL" id="CP037901">
    <property type="protein sequence ID" value="QBP11927.1"/>
    <property type="molecule type" value="Genomic_DNA"/>
</dbReference>
<feature type="binding site" evidence="2">
    <location>
        <position position="54"/>
    </location>
    <ligand>
        <name>substrate</name>
    </ligand>
</feature>
<dbReference type="AlphaFoldDB" id="A0A482IWS9"/>
<dbReference type="SUPFAM" id="SSF53254">
    <property type="entry name" value="Phosphoglycerate mutase-like"/>
    <property type="match status" value="1"/>
</dbReference>
<evidence type="ECO:0000313" key="4">
    <source>
        <dbReference type="Proteomes" id="UP000253772"/>
    </source>
</evidence>
<dbReference type="Proteomes" id="UP000253772">
    <property type="component" value="Chromosome c2"/>
</dbReference>
<dbReference type="GO" id="GO:0016791">
    <property type="term" value="F:phosphatase activity"/>
    <property type="evidence" value="ECO:0007669"/>
    <property type="project" value="TreeGrafter"/>
</dbReference>
<organism evidence="3 4">
    <name type="scientific">Cupriavidus metallidurans</name>
    <dbReference type="NCBI Taxonomy" id="119219"/>
    <lineage>
        <taxon>Bacteria</taxon>
        <taxon>Pseudomonadati</taxon>
        <taxon>Pseudomonadota</taxon>
        <taxon>Betaproteobacteria</taxon>
        <taxon>Burkholderiales</taxon>
        <taxon>Burkholderiaceae</taxon>
        <taxon>Cupriavidus</taxon>
    </lineage>
</organism>
<dbReference type="InterPro" id="IPR029033">
    <property type="entry name" value="His_PPase_superfam"/>
</dbReference>
<evidence type="ECO:0000313" key="3">
    <source>
        <dbReference type="EMBL" id="QBP11927.1"/>
    </source>
</evidence>
<dbReference type="SMART" id="SM00855">
    <property type="entry name" value="PGAM"/>
    <property type="match status" value="1"/>
</dbReference>
<dbReference type="RefSeq" id="WP_111733784.1">
    <property type="nucleotide sequence ID" value="NZ_CP037901.1"/>
</dbReference>
<feature type="active site" description="Tele-phosphohistidine intermediate" evidence="1">
    <location>
        <position position="9"/>
    </location>
</feature>